<keyword evidence="1" id="KW-0732">Signal</keyword>
<dbReference type="PANTHER" id="PTHR33420">
    <property type="entry name" value="FIMBRIAL SUBUNIT ELFA-RELATED"/>
    <property type="match status" value="1"/>
</dbReference>
<keyword evidence="4" id="KW-1185">Reference proteome</keyword>
<protein>
    <submittedName>
        <fullName evidence="3">Fimbria adhesin protein</fullName>
    </submittedName>
</protein>
<dbReference type="SUPFAM" id="SSF49401">
    <property type="entry name" value="Bacterial adhesins"/>
    <property type="match status" value="1"/>
</dbReference>
<dbReference type="InterPro" id="IPR036937">
    <property type="entry name" value="Adhesion_dom_fimbrial_sf"/>
</dbReference>
<dbReference type="HOGENOM" id="CLU_789019_0_0_4"/>
<dbReference type="EMBL" id="CP003555">
    <property type="protein sequence ID" value="AFK61987.1"/>
    <property type="molecule type" value="Genomic_DNA"/>
</dbReference>
<dbReference type="STRING" id="1036672.TKWG_07905"/>
<reference evidence="3 4" key="1">
    <citation type="journal article" date="2011" name="J. Bacteriol.">
        <title>Whole-genome shotgun sequencing of the sulfur-oxidizing chemoautotroph Tetrathiobacter kashmirensis.</title>
        <authorList>
            <person name="Ghosh W."/>
            <person name="George A."/>
            <person name="Agarwal A."/>
            <person name="Raj P."/>
            <person name="Alam M."/>
            <person name="Pyne P."/>
            <person name="Das Gupta S.K."/>
        </authorList>
    </citation>
    <scope>NUCLEOTIDE SEQUENCE [LARGE SCALE GENOMIC DNA]</scope>
    <source>
        <strain evidence="3 4">WT001</strain>
    </source>
</reference>
<dbReference type="InterPro" id="IPR000259">
    <property type="entry name" value="Adhesion_dom_fimbrial"/>
</dbReference>
<organism evidence="3 4">
    <name type="scientific">Advenella kashmirensis (strain DSM 17095 / LMG 22695 / WT001)</name>
    <name type="common">Tetrathiobacter kashmirensis</name>
    <dbReference type="NCBI Taxonomy" id="1036672"/>
    <lineage>
        <taxon>Bacteria</taxon>
        <taxon>Pseudomonadati</taxon>
        <taxon>Pseudomonadota</taxon>
        <taxon>Betaproteobacteria</taxon>
        <taxon>Burkholderiales</taxon>
        <taxon>Alcaligenaceae</taxon>
    </lineage>
</organism>
<dbReference type="Pfam" id="PF00419">
    <property type="entry name" value="Fimbrial"/>
    <property type="match status" value="1"/>
</dbReference>
<evidence type="ECO:0000256" key="1">
    <source>
        <dbReference type="ARBA" id="ARBA00022729"/>
    </source>
</evidence>
<dbReference type="RefSeq" id="WP_014750078.1">
    <property type="nucleotide sequence ID" value="NC_017964.1"/>
</dbReference>
<dbReference type="GO" id="GO:0009289">
    <property type="term" value="C:pilus"/>
    <property type="evidence" value="ECO:0007669"/>
    <property type="project" value="InterPro"/>
</dbReference>
<dbReference type="KEGG" id="aka:TKWG_07905"/>
<proteinExistence type="predicted"/>
<dbReference type="Proteomes" id="UP000005267">
    <property type="component" value="Chromosome"/>
</dbReference>
<accession>I3UAE9</accession>
<dbReference type="OrthoDB" id="8678921at2"/>
<reference evidence="4" key="2">
    <citation type="journal article" date="2013" name="PLoS ONE">
        <title>Genome implosion elicits host-confinement in Alcaligenaceae: evidence from the comparative genomics of Tetrathiobacter kashmirensis, a pathogen in the making.</title>
        <authorList>
            <person name="Ghosh W."/>
            <person name="Alam M."/>
            <person name="Roy C."/>
            <person name="Pyne P."/>
            <person name="George A."/>
            <person name="Chakraborty R."/>
            <person name="Majumder S."/>
            <person name="Agarwal A."/>
            <person name="Chakraborty S."/>
            <person name="Majumdar S."/>
            <person name="Gupta S.K."/>
        </authorList>
    </citation>
    <scope>NUCLEOTIDE SEQUENCE [LARGE SCALE GENOMIC DNA]</scope>
    <source>
        <strain evidence="4">WT001</strain>
    </source>
</reference>
<name>I3UAE9_ADVKW</name>
<dbReference type="GO" id="GO:0043709">
    <property type="term" value="P:cell adhesion involved in single-species biofilm formation"/>
    <property type="evidence" value="ECO:0007669"/>
    <property type="project" value="TreeGrafter"/>
</dbReference>
<evidence type="ECO:0000313" key="4">
    <source>
        <dbReference type="Proteomes" id="UP000005267"/>
    </source>
</evidence>
<dbReference type="InterPro" id="IPR050263">
    <property type="entry name" value="Bact_Fimbrial_Adh_Pro"/>
</dbReference>
<dbReference type="Gene3D" id="2.60.40.1090">
    <property type="entry name" value="Fimbrial-type adhesion domain"/>
    <property type="match status" value="1"/>
</dbReference>
<evidence type="ECO:0000259" key="2">
    <source>
        <dbReference type="Pfam" id="PF00419"/>
    </source>
</evidence>
<feature type="domain" description="Fimbrial-type adhesion" evidence="2">
    <location>
        <begin position="223"/>
        <end position="385"/>
    </location>
</feature>
<dbReference type="AlphaFoldDB" id="I3UAE9"/>
<dbReference type="PANTHER" id="PTHR33420:SF3">
    <property type="entry name" value="FIMBRIAL SUBUNIT ELFA"/>
    <property type="match status" value="1"/>
</dbReference>
<dbReference type="InterPro" id="IPR008966">
    <property type="entry name" value="Adhesion_dom_sf"/>
</dbReference>
<evidence type="ECO:0000313" key="3">
    <source>
        <dbReference type="EMBL" id="AFK61987.1"/>
    </source>
</evidence>
<sequence length="385" mass="41886">MSVNLYPLIAKQYVPSLIRTMMKIGIFASLILWSAYSRADFAPINLGTYTLSESVNQQAIDQPIVFMLGTNPIEVTQLNVLSWQVPWWPRAEAWSDAPQIPGRTATVHGQPHSIFQIPGLPSIGYVLDVKDPASSIWLPINSELVPPSIQAGRKTTYQIPAGAAGICCTMSLSIRITFIKIDHSPIRTFSAQTFLIDKLVSFHIVHNQTRLVLRGPAHANLNFSISTIASSCRLTSTATQSIKLPDVPMVKFKQIGSTHEGGNEARFSLHCDPGSTVFATLTDANSTSNTSDTLTNTGSAKGVGVQLLQTSRSFSASNCSNGSPCRFGPDSRVKNNTNQWQAGPDNTYNTMATDTTISFRARYIRTGAVQPGTVRAISTITFSYQ</sequence>
<gene>
    <name evidence="3" type="ordered locus">TKWG_07905</name>
</gene>